<feature type="region of interest" description="Disordered" evidence="1">
    <location>
        <begin position="1"/>
        <end position="30"/>
    </location>
</feature>
<organism evidence="2 3">
    <name type="scientific">Morchella conica CCBAS932</name>
    <dbReference type="NCBI Taxonomy" id="1392247"/>
    <lineage>
        <taxon>Eukaryota</taxon>
        <taxon>Fungi</taxon>
        <taxon>Dikarya</taxon>
        <taxon>Ascomycota</taxon>
        <taxon>Pezizomycotina</taxon>
        <taxon>Pezizomycetes</taxon>
        <taxon>Pezizales</taxon>
        <taxon>Morchellaceae</taxon>
        <taxon>Morchella</taxon>
    </lineage>
</organism>
<feature type="compositionally biased region" description="Polar residues" evidence="1">
    <location>
        <begin position="1"/>
        <end position="22"/>
    </location>
</feature>
<sequence length="249" mass="27460">MATSLLNASNHTIPVASPQTNPLPEASKPTIDNRLPPTWLLNNYISTRGGCNYLAQLAAMLPPTEATLRDKALRTMYTVTRELCNKLEQAAYSQDLALPALPPISENYEEEAALPREEMIEMIKPHAHDSVNEILGYNNSLARDKKDGGCGWEVLTVALCENNKQFEESLKAMGNAAGTRDVGAILRFYGQMGTWEISADSIAGAQCLAEASARLRKEKGEAWWMEEAEPVFTRNETLLANCMMIGIEQ</sequence>
<gene>
    <name evidence="2" type="ORF">P167DRAFT_564910</name>
</gene>
<protein>
    <submittedName>
        <fullName evidence="2">Uncharacterized protein</fullName>
    </submittedName>
</protein>
<dbReference type="InParanoid" id="A0A3N4L4Y7"/>
<evidence type="ECO:0000313" key="2">
    <source>
        <dbReference type="EMBL" id="RPB13095.1"/>
    </source>
</evidence>
<proteinExistence type="predicted"/>
<dbReference type="AlphaFoldDB" id="A0A3N4L4Y7"/>
<dbReference type="OrthoDB" id="5328731at2759"/>
<dbReference type="EMBL" id="ML119125">
    <property type="protein sequence ID" value="RPB13095.1"/>
    <property type="molecule type" value="Genomic_DNA"/>
</dbReference>
<accession>A0A3N4L4Y7</accession>
<dbReference type="Proteomes" id="UP000277580">
    <property type="component" value="Unassembled WGS sequence"/>
</dbReference>
<reference evidence="2 3" key="1">
    <citation type="journal article" date="2018" name="Nat. Ecol. Evol.">
        <title>Pezizomycetes genomes reveal the molecular basis of ectomycorrhizal truffle lifestyle.</title>
        <authorList>
            <person name="Murat C."/>
            <person name="Payen T."/>
            <person name="Noel B."/>
            <person name="Kuo A."/>
            <person name="Morin E."/>
            <person name="Chen J."/>
            <person name="Kohler A."/>
            <person name="Krizsan K."/>
            <person name="Balestrini R."/>
            <person name="Da Silva C."/>
            <person name="Montanini B."/>
            <person name="Hainaut M."/>
            <person name="Levati E."/>
            <person name="Barry K.W."/>
            <person name="Belfiori B."/>
            <person name="Cichocki N."/>
            <person name="Clum A."/>
            <person name="Dockter R.B."/>
            <person name="Fauchery L."/>
            <person name="Guy J."/>
            <person name="Iotti M."/>
            <person name="Le Tacon F."/>
            <person name="Lindquist E.A."/>
            <person name="Lipzen A."/>
            <person name="Malagnac F."/>
            <person name="Mello A."/>
            <person name="Molinier V."/>
            <person name="Miyauchi S."/>
            <person name="Poulain J."/>
            <person name="Riccioni C."/>
            <person name="Rubini A."/>
            <person name="Sitrit Y."/>
            <person name="Splivallo R."/>
            <person name="Traeger S."/>
            <person name="Wang M."/>
            <person name="Zifcakova L."/>
            <person name="Wipf D."/>
            <person name="Zambonelli A."/>
            <person name="Paolocci F."/>
            <person name="Nowrousian M."/>
            <person name="Ottonello S."/>
            <person name="Baldrian P."/>
            <person name="Spatafora J.W."/>
            <person name="Henrissat B."/>
            <person name="Nagy L.G."/>
            <person name="Aury J.M."/>
            <person name="Wincker P."/>
            <person name="Grigoriev I.V."/>
            <person name="Bonfante P."/>
            <person name="Martin F.M."/>
        </authorList>
    </citation>
    <scope>NUCLEOTIDE SEQUENCE [LARGE SCALE GENOMIC DNA]</scope>
    <source>
        <strain evidence="2 3">CCBAS932</strain>
    </source>
</reference>
<keyword evidence="3" id="KW-1185">Reference proteome</keyword>
<name>A0A3N4L4Y7_9PEZI</name>
<evidence type="ECO:0000256" key="1">
    <source>
        <dbReference type="SAM" id="MobiDB-lite"/>
    </source>
</evidence>
<evidence type="ECO:0000313" key="3">
    <source>
        <dbReference type="Proteomes" id="UP000277580"/>
    </source>
</evidence>